<dbReference type="Proteomes" id="UP000295718">
    <property type="component" value="Unassembled WGS sequence"/>
</dbReference>
<comment type="caution">
    <text evidence="1">The sequence shown here is derived from an EMBL/GenBank/DDBJ whole genome shotgun (WGS) entry which is preliminary data.</text>
</comment>
<gene>
    <name evidence="1" type="ORF">EDD76_113110</name>
</gene>
<evidence type="ECO:0000313" key="1">
    <source>
        <dbReference type="EMBL" id="TCL55972.1"/>
    </source>
</evidence>
<protein>
    <submittedName>
        <fullName evidence="1">Uncharacterized protein</fullName>
    </submittedName>
</protein>
<name>A0A4V2QBD4_9FIRM</name>
<sequence length="60" mass="6860">MSLFHDFAYRSEEGCHAVYGKHPDRSISRQFKFSAPKGIQRRKGNFEAPAKDATVDKVMD</sequence>
<dbReference type="STRING" id="1469948.GCA_000732725_00695"/>
<organism evidence="1 2">
    <name type="scientific">Kineothrix alysoides</name>
    <dbReference type="NCBI Taxonomy" id="1469948"/>
    <lineage>
        <taxon>Bacteria</taxon>
        <taxon>Bacillati</taxon>
        <taxon>Bacillota</taxon>
        <taxon>Clostridia</taxon>
        <taxon>Lachnospirales</taxon>
        <taxon>Lachnospiraceae</taxon>
        <taxon>Kineothrix</taxon>
    </lineage>
</organism>
<proteinExistence type="predicted"/>
<accession>A0A4V2QBD4</accession>
<evidence type="ECO:0000313" key="2">
    <source>
        <dbReference type="Proteomes" id="UP000295718"/>
    </source>
</evidence>
<dbReference type="EMBL" id="SLUO01000013">
    <property type="protein sequence ID" value="TCL55972.1"/>
    <property type="molecule type" value="Genomic_DNA"/>
</dbReference>
<reference evidence="1 2" key="1">
    <citation type="submission" date="2019-03" db="EMBL/GenBank/DDBJ databases">
        <title>Genomic Encyclopedia of Type Strains, Phase IV (KMG-IV): sequencing the most valuable type-strain genomes for metagenomic binning, comparative biology and taxonomic classification.</title>
        <authorList>
            <person name="Goeker M."/>
        </authorList>
    </citation>
    <scope>NUCLEOTIDE SEQUENCE [LARGE SCALE GENOMIC DNA]</scope>
    <source>
        <strain evidence="1 2">DSM 100556</strain>
    </source>
</reference>
<dbReference type="AlphaFoldDB" id="A0A4V2QBD4"/>
<keyword evidence="2" id="KW-1185">Reference proteome</keyword>